<dbReference type="RefSeq" id="WP_310170608.1">
    <property type="nucleotide sequence ID" value="NZ_BAABHE010000002.1"/>
</dbReference>
<evidence type="ECO:0000313" key="1">
    <source>
        <dbReference type="EMBL" id="MDR7346106.1"/>
    </source>
</evidence>
<protein>
    <submittedName>
        <fullName evidence="1">Ribosomally synthesized peptide with SipW-like signal peptide</fullName>
    </submittedName>
</protein>
<dbReference type="InterPro" id="IPR023833">
    <property type="entry name" value="Signal_pept_SipW-depend-type"/>
</dbReference>
<gene>
    <name evidence="1" type="ORF">J2S62_000363</name>
</gene>
<proteinExistence type="predicted"/>
<name>A0ABU2AY76_9MICC</name>
<dbReference type="Proteomes" id="UP001183794">
    <property type="component" value="Unassembled WGS sequence"/>
</dbReference>
<reference evidence="1 2" key="1">
    <citation type="submission" date="2023-07" db="EMBL/GenBank/DDBJ databases">
        <title>Sequencing the genomes of 1000 actinobacteria strains.</title>
        <authorList>
            <person name="Klenk H.-P."/>
        </authorList>
    </citation>
    <scope>NUCLEOTIDE SEQUENCE [LARGE SCALE GENOMIC DNA]</scope>
    <source>
        <strain evidence="1 2">DSM 22966</strain>
    </source>
</reference>
<keyword evidence="2" id="KW-1185">Reference proteome</keyword>
<dbReference type="EMBL" id="JAVDYJ010000001">
    <property type="protein sequence ID" value="MDR7346106.1"/>
    <property type="molecule type" value="Genomic_DNA"/>
</dbReference>
<sequence length="194" mass="20259">MSNTVTTQKNTSKKAKALLAGGLVLGVGAVVTFASWTDQEWANASFSSSDFVLESSTNGEDFKSHPGNDAILDFDLDIAKNLAPGQELIAPFALRLSADTGHDAVVTMGAPSDDDYIKGLDYRLAKAGADGQCDPGLEFKPASAAGFKLHAGDGNAAGDAEVLCFHVSASETLEKGKTVNPTWTFTAQLDESTN</sequence>
<evidence type="ECO:0000313" key="2">
    <source>
        <dbReference type="Proteomes" id="UP001183794"/>
    </source>
</evidence>
<comment type="caution">
    <text evidence="1">The sequence shown here is derived from an EMBL/GenBank/DDBJ whole genome shotgun (WGS) entry which is preliminary data.</text>
</comment>
<organism evidence="1 2">
    <name type="scientific">Enteractinococcus fodinae</name>
    <dbReference type="NCBI Taxonomy" id="684663"/>
    <lineage>
        <taxon>Bacteria</taxon>
        <taxon>Bacillati</taxon>
        <taxon>Actinomycetota</taxon>
        <taxon>Actinomycetes</taxon>
        <taxon>Micrococcales</taxon>
        <taxon>Micrococcaceae</taxon>
    </lineage>
</organism>
<dbReference type="NCBIfam" id="TIGR04088">
    <property type="entry name" value="cognate_SipW"/>
    <property type="match status" value="1"/>
</dbReference>
<accession>A0ABU2AY76</accession>